<sequence length="221" mass="23199">MRNALIATAVVVTTVLGASATSRAAEQGEPVPQASEQAAPPLASPDFGSNSGTEQRLPHGRKMAGPEMLRPDMMGPDILGPDILGLATKLSAAEIYLGVTPEQLGPWRAYTTALIDLVLPTSELKPLPPKGPGATGLEPRLAGEELAGITMKKAEQAKALQDAAATLKPKLSPQQVQKLAELERALMPPPPPVPHDGRARDGRIEPPHGDRMPPLPQAERG</sequence>
<dbReference type="Proteomes" id="UP000702952">
    <property type="component" value="Unassembled WGS sequence"/>
</dbReference>
<reference evidence="3" key="1">
    <citation type="journal article" date="2020" name="Science">
        <title>Unexpected conservation and global transmission of agrobacterial virulence plasmids.</title>
        <authorList>
            <person name="Weisberg A.J."/>
            <person name="Davis E.W. 2nd"/>
            <person name="Tabima J."/>
            <person name="Belcher M.S."/>
            <person name="Miller M."/>
            <person name="Kuo C.H."/>
            <person name="Loper J.E."/>
            <person name="Grunwald N.J."/>
            <person name="Putnam M.L."/>
            <person name="Chang J.H."/>
        </authorList>
    </citation>
    <scope>NUCLEOTIDE SEQUENCE</scope>
    <source>
        <strain evidence="3">17-1853-1a</strain>
    </source>
</reference>
<name>A0AA44FB84_AGRTU</name>
<comment type="caution">
    <text evidence="3">The sequence shown here is derived from an EMBL/GenBank/DDBJ whole genome shotgun (WGS) entry which is preliminary data.</text>
</comment>
<dbReference type="AlphaFoldDB" id="A0AA44FB84"/>
<protein>
    <submittedName>
        <fullName evidence="3">Uncharacterized protein</fullName>
    </submittedName>
</protein>
<organism evidence="3 4">
    <name type="scientific">Agrobacterium tumefaciens</name>
    <dbReference type="NCBI Taxonomy" id="358"/>
    <lineage>
        <taxon>Bacteria</taxon>
        <taxon>Pseudomonadati</taxon>
        <taxon>Pseudomonadota</taxon>
        <taxon>Alphaproteobacteria</taxon>
        <taxon>Hyphomicrobiales</taxon>
        <taxon>Rhizobiaceae</taxon>
        <taxon>Rhizobium/Agrobacterium group</taxon>
        <taxon>Agrobacterium</taxon>
        <taxon>Agrobacterium tumefaciens complex</taxon>
    </lineage>
</organism>
<feature type="signal peptide" evidence="2">
    <location>
        <begin position="1"/>
        <end position="24"/>
    </location>
</feature>
<accession>A0AA44FB84</accession>
<feature type="compositionally biased region" description="Basic and acidic residues" evidence="1">
    <location>
        <begin position="195"/>
        <end position="211"/>
    </location>
</feature>
<proteinExistence type="predicted"/>
<dbReference type="EMBL" id="JAAMAY010000046">
    <property type="protein sequence ID" value="NTC32372.1"/>
    <property type="molecule type" value="Genomic_DNA"/>
</dbReference>
<evidence type="ECO:0000313" key="3">
    <source>
        <dbReference type="EMBL" id="NTC32372.1"/>
    </source>
</evidence>
<keyword evidence="2" id="KW-0732">Signal</keyword>
<evidence type="ECO:0000256" key="1">
    <source>
        <dbReference type="SAM" id="MobiDB-lite"/>
    </source>
</evidence>
<feature type="region of interest" description="Disordered" evidence="1">
    <location>
        <begin position="23"/>
        <end position="62"/>
    </location>
</feature>
<evidence type="ECO:0000256" key="2">
    <source>
        <dbReference type="SAM" id="SignalP"/>
    </source>
</evidence>
<evidence type="ECO:0000313" key="4">
    <source>
        <dbReference type="Proteomes" id="UP000702952"/>
    </source>
</evidence>
<dbReference type="RefSeq" id="WP_065660196.1">
    <property type="nucleotide sequence ID" value="NZ_CP123839.1"/>
</dbReference>
<gene>
    <name evidence="3" type="ORF">G6M46_29955</name>
</gene>
<feature type="chain" id="PRO_5041317373" evidence="2">
    <location>
        <begin position="25"/>
        <end position="221"/>
    </location>
</feature>
<feature type="region of interest" description="Disordered" evidence="1">
    <location>
        <begin position="179"/>
        <end position="221"/>
    </location>
</feature>